<feature type="transmembrane region" description="Helical" evidence="8">
    <location>
        <begin position="96"/>
        <end position="116"/>
    </location>
</feature>
<proteinExistence type="inferred from homology"/>
<reference evidence="10 11" key="1">
    <citation type="journal article" date="2001" name="Proc. Natl. Acad. Sci. U.S.A.">
        <title>Genome sequence of an industrial microorganism Streptomyces avermitilis: deducing the ability of producing secondary metabolites.</title>
        <authorList>
            <person name="Omura S."/>
            <person name="Ikeda H."/>
            <person name="Ishikawa J."/>
            <person name="Hanamoto A."/>
            <person name="Takahashi C."/>
            <person name="Shinose M."/>
            <person name="Takahashi Y."/>
            <person name="Horikawa H."/>
            <person name="Nakazawa H."/>
            <person name="Osonoe T."/>
            <person name="Kikuchi H."/>
            <person name="Shiba T."/>
            <person name="Sakaki Y."/>
            <person name="Hattori M."/>
        </authorList>
    </citation>
    <scope>NUCLEOTIDE SEQUENCE [LARGE SCALE GENOMIC DNA]</scope>
    <source>
        <strain evidence="11">ATCC 31267 / DSM 46492 / JCM 5070 / NBRC 14893 / NCIMB 12804 / NRRL 8165 / MA-4680</strain>
    </source>
</reference>
<dbReference type="PANTHER" id="PTHR30509">
    <property type="entry name" value="P-HYDROXYBENZOIC ACID EFFLUX PUMP SUBUNIT-RELATED"/>
    <property type="match status" value="1"/>
</dbReference>
<feature type="region of interest" description="Disordered" evidence="7">
    <location>
        <begin position="677"/>
        <end position="708"/>
    </location>
</feature>
<dbReference type="eggNOG" id="COG1289">
    <property type="taxonomic scope" value="Bacteria"/>
</dbReference>
<feature type="region of interest" description="Disordered" evidence="7">
    <location>
        <begin position="230"/>
        <end position="254"/>
    </location>
</feature>
<dbReference type="EMBL" id="BA000030">
    <property type="protein sequence ID" value="BAC67759.1"/>
    <property type="molecule type" value="Genomic_DNA"/>
</dbReference>
<evidence type="ECO:0000256" key="5">
    <source>
        <dbReference type="ARBA" id="ARBA00023136"/>
    </source>
</evidence>
<name>Q82RU3_STRAW</name>
<evidence type="ECO:0000313" key="11">
    <source>
        <dbReference type="Proteomes" id="UP000000428"/>
    </source>
</evidence>
<dbReference type="HOGENOM" id="CLU_385386_0_0_11"/>
<evidence type="ECO:0000256" key="6">
    <source>
        <dbReference type="ARBA" id="ARBA00043993"/>
    </source>
</evidence>
<evidence type="ECO:0000256" key="7">
    <source>
        <dbReference type="SAM" id="MobiDB-lite"/>
    </source>
</evidence>
<feature type="transmembrane region" description="Helical" evidence="8">
    <location>
        <begin position="561"/>
        <end position="580"/>
    </location>
</feature>
<dbReference type="Proteomes" id="UP000000428">
    <property type="component" value="Chromosome"/>
</dbReference>
<feature type="transmembrane region" description="Helical" evidence="8">
    <location>
        <begin position="67"/>
        <end position="84"/>
    </location>
</feature>
<evidence type="ECO:0000256" key="2">
    <source>
        <dbReference type="ARBA" id="ARBA00022475"/>
    </source>
</evidence>
<feature type="transmembrane region" description="Helical" evidence="8">
    <location>
        <begin position="480"/>
        <end position="497"/>
    </location>
</feature>
<evidence type="ECO:0000256" key="3">
    <source>
        <dbReference type="ARBA" id="ARBA00022692"/>
    </source>
</evidence>
<dbReference type="AlphaFoldDB" id="Q82RU3"/>
<keyword evidence="11" id="KW-1185">Reference proteome</keyword>
<evidence type="ECO:0000256" key="8">
    <source>
        <dbReference type="SAM" id="Phobius"/>
    </source>
</evidence>
<keyword evidence="5 8" id="KW-0472">Membrane</keyword>
<feature type="domain" description="Integral membrane bound transporter" evidence="9">
    <location>
        <begin position="422"/>
        <end position="544"/>
    </location>
</feature>
<dbReference type="PANTHER" id="PTHR30509:SF9">
    <property type="entry name" value="MULTIDRUG RESISTANCE PROTEIN MDTO"/>
    <property type="match status" value="1"/>
</dbReference>
<evidence type="ECO:0000256" key="4">
    <source>
        <dbReference type="ARBA" id="ARBA00022989"/>
    </source>
</evidence>
<keyword evidence="4 8" id="KW-1133">Transmembrane helix</keyword>
<dbReference type="KEGG" id="sma:SAVERM_50"/>
<protein>
    <recommendedName>
        <fullName evidence="9">Integral membrane bound transporter domain-containing protein</fullName>
    </recommendedName>
</protein>
<accession>Q82RU3</accession>
<evidence type="ECO:0000259" key="9">
    <source>
        <dbReference type="Pfam" id="PF13515"/>
    </source>
</evidence>
<feature type="transmembrane region" description="Helical" evidence="8">
    <location>
        <begin position="452"/>
        <end position="473"/>
    </location>
</feature>
<keyword evidence="2" id="KW-1003">Cell membrane</keyword>
<dbReference type="GO" id="GO:0005886">
    <property type="term" value="C:plasma membrane"/>
    <property type="evidence" value="ECO:0007669"/>
    <property type="project" value="UniProtKB-SubCell"/>
</dbReference>
<feature type="region of interest" description="Disordered" evidence="7">
    <location>
        <begin position="1"/>
        <end position="24"/>
    </location>
</feature>
<evidence type="ECO:0000256" key="1">
    <source>
        <dbReference type="ARBA" id="ARBA00004651"/>
    </source>
</evidence>
<reference evidence="10 11" key="3">
    <citation type="journal article" date="2014" name="J. Ind. Microbiol. Biotechnol.">
        <title>Genome mining of the Streptomyces avermitilis genome and development of genome-minimized hosts for heterologous expression of biosynthetic gene clusters.</title>
        <authorList>
            <person name="Ikeda H."/>
            <person name="Shin-ya K."/>
            <person name="Omura S."/>
        </authorList>
    </citation>
    <scope>NUCLEOTIDE SEQUENCE [LARGE SCALE GENOMIC DNA]</scope>
    <source>
        <strain evidence="11">ATCC 31267 / DSM 46492 / JCM 5070 / NBRC 14893 / NCIMB 12804 / NRRL 8165 / MA-4680</strain>
    </source>
</reference>
<feature type="transmembrane region" description="Helical" evidence="8">
    <location>
        <begin position="122"/>
        <end position="143"/>
    </location>
</feature>
<organism evidence="10 11">
    <name type="scientific">Streptomyces avermitilis (strain ATCC 31267 / DSM 46492 / JCM 5070 / NBRC 14893 / NCIMB 12804 / NRRL 8165 / MA-4680)</name>
    <dbReference type="NCBI Taxonomy" id="227882"/>
    <lineage>
        <taxon>Bacteria</taxon>
        <taxon>Bacillati</taxon>
        <taxon>Actinomycetota</taxon>
        <taxon>Actinomycetes</taxon>
        <taxon>Kitasatosporales</taxon>
        <taxon>Streptomycetaceae</taxon>
        <taxon>Streptomyces</taxon>
    </lineage>
</organism>
<feature type="transmembrane region" description="Helical" evidence="8">
    <location>
        <begin position="531"/>
        <end position="549"/>
    </location>
</feature>
<comment type="similarity">
    <text evidence="6">Belongs to the YccS/YhfK family.</text>
</comment>
<dbReference type="InterPro" id="IPR049453">
    <property type="entry name" value="Memb_transporter_dom"/>
</dbReference>
<comment type="subcellular location">
    <subcellularLocation>
        <location evidence="1">Cell membrane</location>
        <topology evidence="1">Multi-pass membrane protein</topology>
    </subcellularLocation>
</comment>
<sequence length="742" mass="77890">MPAMGPEADSGSTTARARPRPAPALRRTATKLRHGTGASACAGRRAVRVTAASVAAFYTGLYGLHEPVTATYALFAAVAMAGLSRIPGTGRQRAAVVIRVLPAGWILVTAGTLLAVHTWAAVAGMLVIGFLLAFAAAAGPRLAGAAPGLQLLYILPCFPPYAPQTLGERLGGATLGILLLVLAESLLLPDPPTTSYRTRSANAAITAARCASELTHPPWTLSDETRSAARSAGEALRPFHVPESQRPAGPGPRERALAHTGMAARVLLARLQEVPRPGRGGPHPHTLALLLEVASSARRTAAALRTGRPAGPGRLPDALAAYRRLRTVPADSATPETTSTVMHRQAMLMEAAYAAVTLATAADLALGRRPGPTETQDGSFWYAGHSTIRLWAHRLVGHLSPRSVYFQNAVRISLALAAARTVAGVDSLPHGFWAMLAALTLIRTTAAQTGAIVRQALIGTLLGALAAAALLVFVKGNNTAYAVALPVIMLATFWIGPTRGVGWAQGMFTLVVSTVFAQLAPATWHLAEFRFLDVLTGSVIGLVIGLLAWPRGAQEELRRDIAALLGAIASTVTSTTSFLTQGHAQAQRGRPSLQHALTLAESSFAQYQSEPRRAGTPVADWQATLMAGHHALRGSRRLLEPGDPAASRWPAPAYRAELARDGAELAGQYELVATLLAGTRPPPAPSGRPGPRRAEDTRPHAAPPPPVYYDAEAWLQGLTLDLDRITEATAEAVAGLPPKDKD</sequence>
<evidence type="ECO:0000313" key="10">
    <source>
        <dbReference type="EMBL" id="BAC67759.1"/>
    </source>
</evidence>
<dbReference type="Pfam" id="PF13515">
    <property type="entry name" value="FUSC_2"/>
    <property type="match status" value="1"/>
</dbReference>
<keyword evidence="3 8" id="KW-0812">Transmembrane</keyword>
<reference evidence="10 11" key="2">
    <citation type="journal article" date="2003" name="Nat. Biotechnol.">
        <title>Complete genome sequence and comparative analysis of the industrial microorganism Streptomyces avermitilis.</title>
        <authorList>
            <person name="Ikeda H."/>
            <person name="Ishikawa J."/>
            <person name="Hanamoto A."/>
            <person name="Shinose M."/>
            <person name="Kikuchi H."/>
            <person name="Shiba T."/>
            <person name="Sakaki Y."/>
            <person name="Hattori M."/>
            <person name="Omura S."/>
        </authorList>
    </citation>
    <scope>NUCLEOTIDE SEQUENCE [LARGE SCALE GENOMIC DNA]</scope>
    <source>
        <strain evidence="11">ATCC 31267 / DSM 46492 / JCM 5070 / NBRC 14893 / NCIMB 12804 / NRRL 8165 / MA-4680</strain>
    </source>
</reference>
<gene>
    <name evidence="10" type="ORF">SAVERM_50</name>
</gene>